<dbReference type="InterPro" id="IPR036163">
    <property type="entry name" value="HMA_dom_sf"/>
</dbReference>
<dbReference type="InterPro" id="IPR006121">
    <property type="entry name" value="HMA_dom"/>
</dbReference>
<dbReference type="SUPFAM" id="SSF55008">
    <property type="entry name" value="HMA, heavy metal-associated domain"/>
    <property type="match status" value="1"/>
</dbReference>
<dbReference type="Proteomes" id="UP001501444">
    <property type="component" value="Unassembled WGS sequence"/>
</dbReference>
<dbReference type="RefSeq" id="WP_344612389.1">
    <property type="nucleotide sequence ID" value="NZ_BAAARV010000019.1"/>
</dbReference>
<name>A0ABN3FZ90_9ACTN</name>
<feature type="domain" description="HMA" evidence="1">
    <location>
        <begin position="22"/>
        <end position="71"/>
    </location>
</feature>
<dbReference type="Gene3D" id="3.30.70.100">
    <property type="match status" value="1"/>
</dbReference>
<reference evidence="2 3" key="1">
    <citation type="journal article" date="2019" name="Int. J. Syst. Evol. Microbiol.">
        <title>The Global Catalogue of Microorganisms (GCM) 10K type strain sequencing project: providing services to taxonomists for standard genome sequencing and annotation.</title>
        <authorList>
            <consortium name="The Broad Institute Genomics Platform"/>
            <consortium name="The Broad Institute Genome Sequencing Center for Infectious Disease"/>
            <person name="Wu L."/>
            <person name="Ma J."/>
        </authorList>
    </citation>
    <scope>NUCLEOTIDE SEQUENCE [LARGE SCALE GENOMIC DNA]</scope>
    <source>
        <strain evidence="2 3">JCM 3272</strain>
    </source>
</reference>
<dbReference type="EMBL" id="BAAARV010000019">
    <property type="protein sequence ID" value="GAA2340812.1"/>
    <property type="molecule type" value="Genomic_DNA"/>
</dbReference>
<comment type="caution">
    <text evidence="2">The sequence shown here is derived from an EMBL/GenBank/DDBJ whole genome shotgun (WGS) entry which is preliminary data.</text>
</comment>
<gene>
    <name evidence="2" type="ORF">GCM10010170_023980</name>
</gene>
<evidence type="ECO:0000259" key="1">
    <source>
        <dbReference type="Pfam" id="PF00403"/>
    </source>
</evidence>
<proteinExistence type="predicted"/>
<evidence type="ECO:0000313" key="2">
    <source>
        <dbReference type="EMBL" id="GAA2340812.1"/>
    </source>
</evidence>
<sequence length="71" mass="7162">MTTDDGRGAGGVTTLSIGGPICRRCVRRISARVGDVPGVVALEVRAGRGLLVVRGSVDAAVIAAAVRRGGY</sequence>
<accession>A0ABN3FZ90</accession>
<dbReference type="Pfam" id="PF00403">
    <property type="entry name" value="HMA"/>
    <property type="match status" value="1"/>
</dbReference>
<keyword evidence="3" id="KW-1185">Reference proteome</keyword>
<organism evidence="2 3">
    <name type="scientific">Dactylosporangium salmoneum</name>
    <dbReference type="NCBI Taxonomy" id="53361"/>
    <lineage>
        <taxon>Bacteria</taxon>
        <taxon>Bacillati</taxon>
        <taxon>Actinomycetota</taxon>
        <taxon>Actinomycetes</taxon>
        <taxon>Micromonosporales</taxon>
        <taxon>Micromonosporaceae</taxon>
        <taxon>Dactylosporangium</taxon>
    </lineage>
</organism>
<protein>
    <recommendedName>
        <fullName evidence="1">HMA domain-containing protein</fullName>
    </recommendedName>
</protein>
<evidence type="ECO:0000313" key="3">
    <source>
        <dbReference type="Proteomes" id="UP001501444"/>
    </source>
</evidence>